<keyword evidence="3" id="KW-1185">Reference proteome</keyword>
<gene>
    <name evidence="2" type="ORF">SAMN02927921_01679</name>
</gene>
<dbReference type="AlphaFoldDB" id="A0A1K1P7J5"/>
<dbReference type="STRING" id="1150368.SAMN02927921_01679"/>
<dbReference type="InterPro" id="IPR011250">
    <property type="entry name" value="OMP/PagP_B-barrel"/>
</dbReference>
<sequence length="215" mass="23629">MKNFMLSVLMFAGFVSFVSAQDRNDADFSPWQFRLRGVVVAPAESASIGTIGGDVDISTTVIPELDISYFFNRNWSLELILGTTKHDVKAVNTAAGDIDLGHVWLLPPTLTLQYHLTTSEKFIPYIGAGINYTIFYSADEGPVADKVDYDDTFGFATQIGLDYMLSDKWFINIDLKKIFLQTDVTVNANTALGASVPADVDINPWLIGFGIGVKL</sequence>
<reference evidence="2 3" key="1">
    <citation type="submission" date="2016-11" db="EMBL/GenBank/DDBJ databases">
        <authorList>
            <person name="Jaros S."/>
            <person name="Januszkiewicz K."/>
            <person name="Wedrychowicz H."/>
        </authorList>
    </citation>
    <scope>NUCLEOTIDE SEQUENCE [LARGE SCALE GENOMIC DNA]</scope>
    <source>
        <strain evidence="2 3">CGMCC 1.12145</strain>
    </source>
</reference>
<evidence type="ECO:0000313" key="2">
    <source>
        <dbReference type="EMBL" id="SFW43762.1"/>
    </source>
</evidence>
<name>A0A1K1P7J5_9FLAO</name>
<dbReference type="SUPFAM" id="SSF56925">
    <property type="entry name" value="OMPA-like"/>
    <property type="match status" value="1"/>
</dbReference>
<evidence type="ECO:0000256" key="1">
    <source>
        <dbReference type="SAM" id="SignalP"/>
    </source>
</evidence>
<evidence type="ECO:0000313" key="3">
    <source>
        <dbReference type="Proteomes" id="UP000182248"/>
    </source>
</evidence>
<dbReference type="Proteomes" id="UP000182248">
    <property type="component" value="Unassembled WGS sequence"/>
</dbReference>
<dbReference type="RefSeq" id="WP_072316900.1">
    <property type="nucleotide sequence ID" value="NZ_FPJE01000007.1"/>
</dbReference>
<dbReference type="GO" id="GO:0019867">
    <property type="term" value="C:outer membrane"/>
    <property type="evidence" value="ECO:0007669"/>
    <property type="project" value="InterPro"/>
</dbReference>
<dbReference type="EMBL" id="FPJE01000007">
    <property type="protein sequence ID" value="SFW43762.1"/>
    <property type="molecule type" value="Genomic_DNA"/>
</dbReference>
<dbReference type="PANTHER" id="PTHR36920:SF1">
    <property type="entry name" value="OUTER MEMBRANE PROTEIN W"/>
    <property type="match status" value="1"/>
</dbReference>
<organism evidence="2 3">
    <name type="scientific">Sinomicrobium oceani</name>
    <dbReference type="NCBI Taxonomy" id="1150368"/>
    <lineage>
        <taxon>Bacteria</taxon>
        <taxon>Pseudomonadati</taxon>
        <taxon>Bacteroidota</taxon>
        <taxon>Flavobacteriia</taxon>
        <taxon>Flavobacteriales</taxon>
        <taxon>Flavobacteriaceae</taxon>
        <taxon>Sinomicrobium</taxon>
    </lineage>
</organism>
<dbReference type="PANTHER" id="PTHR36920">
    <property type="match status" value="1"/>
</dbReference>
<protein>
    <submittedName>
        <fullName evidence="2">Outer membrane protein</fullName>
    </submittedName>
</protein>
<dbReference type="Pfam" id="PF03922">
    <property type="entry name" value="OmpW"/>
    <property type="match status" value="1"/>
</dbReference>
<dbReference type="InterPro" id="IPR005618">
    <property type="entry name" value="OMPW"/>
</dbReference>
<accession>A0A1K1P7J5</accession>
<proteinExistence type="predicted"/>
<dbReference type="GO" id="GO:0055085">
    <property type="term" value="P:transmembrane transport"/>
    <property type="evidence" value="ECO:0007669"/>
    <property type="project" value="TreeGrafter"/>
</dbReference>
<feature type="signal peptide" evidence="1">
    <location>
        <begin position="1"/>
        <end position="20"/>
    </location>
</feature>
<keyword evidence="1" id="KW-0732">Signal</keyword>
<dbReference type="OrthoDB" id="9807574at2"/>
<feature type="chain" id="PRO_5012882423" evidence="1">
    <location>
        <begin position="21"/>
        <end position="215"/>
    </location>
</feature>
<dbReference type="Gene3D" id="2.40.160.20">
    <property type="match status" value="1"/>
</dbReference>